<reference evidence="1" key="2">
    <citation type="journal article" date="2015" name="Data Brief">
        <title>Shoot transcriptome of the giant reed, Arundo donax.</title>
        <authorList>
            <person name="Barrero R.A."/>
            <person name="Guerrero F.D."/>
            <person name="Moolhuijzen P."/>
            <person name="Goolsby J.A."/>
            <person name="Tidwell J."/>
            <person name="Bellgard S.E."/>
            <person name="Bellgard M.I."/>
        </authorList>
    </citation>
    <scope>NUCLEOTIDE SEQUENCE</scope>
    <source>
        <tissue evidence="1">Shoot tissue taken approximately 20 cm above the soil surface</tissue>
    </source>
</reference>
<sequence>MISGKMNMSQQIIDRNVKVNYSNKRSTTTLPHETRNKFTAAF</sequence>
<name>A0A0A9F1F3_ARUDO</name>
<proteinExistence type="predicted"/>
<dbReference type="EMBL" id="GBRH01191769">
    <property type="protein sequence ID" value="JAE06127.1"/>
    <property type="molecule type" value="Transcribed_RNA"/>
</dbReference>
<dbReference type="AlphaFoldDB" id="A0A0A9F1F3"/>
<reference evidence="1" key="1">
    <citation type="submission" date="2014-09" db="EMBL/GenBank/DDBJ databases">
        <authorList>
            <person name="Magalhaes I.L.F."/>
            <person name="Oliveira U."/>
            <person name="Santos F.R."/>
            <person name="Vidigal T.H.D.A."/>
            <person name="Brescovit A.D."/>
            <person name="Santos A.J."/>
        </authorList>
    </citation>
    <scope>NUCLEOTIDE SEQUENCE</scope>
    <source>
        <tissue evidence="1">Shoot tissue taken approximately 20 cm above the soil surface</tissue>
    </source>
</reference>
<protein>
    <submittedName>
        <fullName evidence="1">Uncharacterized protein</fullName>
    </submittedName>
</protein>
<organism evidence="1">
    <name type="scientific">Arundo donax</name>
    <name type="common">Giant reed</name>
    <name type="synonym">Donax arundinaceus</name>
    <dbReference type="NCBI Taxonomy" id="35708"/>
    <lineage>
        <taxon>Eukaryota</taxon>
        <taxon>Viridiplantae</taxon>
        <taxon>Streptophyta</taxon>
        <taxon>Embryophyta</taxon>
        <taxon>Tracheophyta</taxon>
        <taxon>Spermatophyta</taxon>
        <taxon>Magnoliopsida</taxon>
        <taxon>Liliopsida</taxon>
        <taxon>Poales</taxon>
        <taxon>Poaceae</taxon>
        <taxon>PACMAD clade</taxon>
        <taxon>Arundinoideae</taxon>
        <taxon>Arundineae</taxon>
        <taxon>Arundo</taxon>
    </lineage>
</organism>
<accession>A0A0A9F1F3</accession>
<evidence type="ECO:0000313" key="1">
    <source>
        <dbReference type="EMBL" id="JAE06127.1"/>
    </source>
</evidence>